<dbReference type="Gene3D" id="3.40.50.720">
    <property type="entry name" value="NAD(P)-binding Rossmann-like Domain"/>
    <property type="match status" value="1"/>
</dbReference>
<comment type="caution">
    <text evidence="1">The sequence shown here is derived from an EMBL/GenBank/DDBJ whole genome shotgun (WGS) entry which is preliminary data.</text>
</comment>
<dbReference type="SUPFAM" id="SSF51735">
    <property type="entry name" value="NAD(P)-binding Rossmann-fold domains"/>
    <property type="match status" value="1"/>
</dbReference>
<dbReference type="PRINTS" id="PR00081">
    <property type="entry name" value="GDHRDH"/>
</dbReference>
<accession>A0A8H3QZ09</accession>
<evidence type="ECO:0000313" key="2">
    <source>
        <dbReference type="Proteomes" id="UP000615446"/>
    </source>
</evidence>
<reference evidence="1" key="1">
    <citation type="submission" date="2019-10" db="EMBL/GenBank/DDBJ databases">
        <title>Conservation and host-specific expression of non-tandemly repeated heterogenous ribosome RNA gene in arbuscular mycorrhizal fungi.</title>
        <authorList>
            <person name="Maeda T."/>
            <person name="Kobayashi Y."/>
            <person name="Nakagawa T."/>
            <person name="Ezawa T."/>
            <person name="Yamaguchi K."/>
            <person name="Bino T."/>
            <person name="Nishimoto Y."/>
            <person name="Shigenobu S."/>
            <person name="Kawaguchi M."/>
        </authorList>
    </citation>
    <scope>NUCLEOTIDE SEQUENCE</scope>
    <source>
        <strain evidence="1">HR1</strain>
    </source>
</reference>
<dbReference type="EMBL" id="BLAL01000259">
    <property type="protein sequence ID" value="GES97398.1"/>
    <property type="molecule type" value="Genomic_DNA"/>
</dbReference>
<dbReference type="AlphaFoldDB" id="A0A8H3QZ09"/>
<dbReference type="InterPro" id="IPR036291">
    <property type="entry name" value="NAD(P)-bd_dom_sf"/>
</dbReference>
<name>A0A8H3QZ09_9GLOM</name>
<dbReference type="OrthoDB" id="542013at2759"/>
<protein>
    <submittedName>
        <fullName evidence="1">Retinol dehydrogenase 12-like protein</fullName>
    </submittedName>
</protein>
<dbReference type="InterPro" id="IPR002347">
    <property type="entry name" value="SDR_fam"/>
</dbReference>
<sequence length="85" mass="9298">MSDNLQTRFIKGVIILTGATGGIGKGMVRIYAGFNSKRLVLPARNKEKGNALLEYIKSSNGHTNNVNKFINEVGELHILINNADK</sequence>
<organism evidence="1 2">
    <name type="scientific">Rhizophagus clarus</name>
    <dbReference type="NCBI Taxonomy" id="94130"/>
    <lineage>
        <taxon>Eukaryota</taxon>
        <taxon>Fungi</taxon>
        <taxon>Fungi incertae sedis</taxon>
        <taxon>Mucoromycota</taxon>
        <taxon>Glomeromycotina</taxon>
        <taxon>Glomeromycetes</taxon>
        <taxon>Glomerales</taxon>
        <taxon>Glomeraceae</taxon>
        <taxon>Rhizophagus</taxon>
    </lineage>
</organism>
<proteinExistence type="predicted"/>
<dbReference type="Proteomes" id="UP000615446">
    <property type="component" value="Unassembled WGS sequence"/>
</dbReference>
<evidence type="ECO:0000313" key="1">
    <source>
        <dbReference type="EMBL" id="GES97398.1"/>
    </source>
</evidence>
<gene>
    <name evidence="1" type="ORF">RCL2_002399100</name>
</gene>